<dbReference type="InterPro" id="IPR029510">
    <property type="entry name" value="Ald_DH_CS_GLU"/>
</dbReference>
<evidence type="ECO:0000256" key="5">
    <source>
        <dbReference type="PROSITE-ProRule" id="PRU10007"/>
    </source>
</evidence>
<dbReference type="SUPFAM" id="SSF53720">
    <property type="entry name" value="ALDH-like"/>
    <property type="match status" value="1"/>
</dbReference>
<evidence type="ECO:0000256" key="4">
    <source>
        <dbReference type="ARBA" id="ARBA00049194"/>
    </source>
</evidence>
<comment type="caution">
    <text evidence="8">The sequence shown here is derived from an EMBL/GenBank/DDBJ whole genome shotgun (WGS) entry which is preliminary data.</text>
</comment>
<sequence>MPTATPETRLFVNNEFVPGKAGKTFQIHNPATEEVICAVHEALEEDVDLAVDAAQKAFPAWSNLNAYERAAPMFRLAQLIQSHAQELAELDSVCMGKPVELLKKMDIPGCAGVFNYFAGSAYHVLGGSSFNSANFLNVTVRQPYGVVGMITPWNVPLIMFAFKAAPALICGNTIVLKSSEKAPLSSLKLASLIKEAGFPPGVVNVVSGFGLPTGTAMALHMKIRKISFTGSVATGKKIMKMAADSNLKNVSLELGGKSPALVFEDADIPAAVR</sequence>
<dbReference type="Pfam" id="PF00171">
    <property type="entry name" value="Aldedh"/>
    <property type="match status" value="1"/>
</dbReference>
<keyword evidence="9" id="KW-1185">Reference proteome</keyword>
<protein>
    <recommendedName>
        <fullName evidence="3">aldehyde dehydrogenase (NAD(+))</fullName>
        <ecNumber evidence="3">1.2.1.3</ecNumber>
    </recommendedName>
</protein>
<comment type="similarity">
    <text evidence="1 6">Belongs to the aldehyde dehydrogenase family.</text>
</comment>
<dbReference type="FunFam" id="3.40.605.10:FF:000001">
    <property type="entry name" value="Aldehyde dehydrogenase 1"/>
    <property type="match status" value="1"/>
</dbReference>
<dbReference type="EMBL" id="JAWDJX010000080">
    <property type="protein sequence ID" value="KAK3046781.1"/>
    <property type="molecule type" value="Genomic_DNA"/>
</dbReference>
<evidence type="ECO:0000256" key="2">
    <source>
        <dbReference type="ARBA" id="ARBA00023002"/>
    </source>
</evidence>
<dbReference type="Gene3D" id="3.40.605.10">
    <property type="entry name" value="Aldehyde Dehydrogenase, Chain A, domain 1"/>
    <property type="match status" value="1"/>
</dbReference>
<evidence type="ECO:0000256" key="3">
    <source>
        <dbReference type="ARBA" id="ARBA00024226"/>
    </source>
</evidence>
<feature type="active site" evidence="5">
    <location>
        <position position="253"/>
    </location>
</feature>
<dbReference type="Proteomes" id="UP001271007">
    <property type="component" value="Unassembled WGS sequence"/>
</dbReference>
<name>A0AAJ0DBE2_9PEZI</name>
<evidence type="ECO:0000256" key="6">
    <source>
        <dbReference type="RuleBase" id="RU003345"/>
    </source>
</evidence>
<reference evidence="8" key="1">
    <citation type="submission" date="2023-04" db="EMBL/GenBank/DDBJ databases">
        <title>Black Yeasts Isolated from many extreme environments.</title>
        <authorList>
            <person name="Coleine C."/>
            <person name="Stajich J.E."/>
            <person name="Selbmann L."/>
        </authorList>
    </citation>
    <scope>NUCLEOTIDE SEQUENCE</scope>
    <source>
        <strain evidence="8">CCFEE 5312</strain>
    </source>
</reference>
<comment type="catalytic activity">
    <reaction evidence="4">
        <text>an aldehyde + NAD(+) + H2O = a carboxylate + NADH + 2 H(+)</text>
        <dbReference type="Rhea" id="RHEA:16185"/>
        <dbReference type="ChEBI" id="CHEBI:15377"/>
        <dbReference type="ChEBI" id="CHEBI:15378"/>
        <dbReference type="ChEBI" id="CHEBI:17478"/>
        <dbReference type="ChEBI" id="CHEBI:29067"/>
        <dbReference type="ChEBI" id="CHEBI:57540"/>
        <dbReference type="ChEBI" id="CHEBI:57945"/>
        <dbReference type="EC" id="1.2.1.3"/>
    </reaction>
</comment>
<proteinExistence type="inferred from homology"/>
<dbReference type="InterPro" id="IPR015590">
    <property type="entry name" value="Aldehyde_DH_dom"/>
</dbReference>
<evidence type="ECO:0000313" key="8">
    <source>
        <dbReference type="EMBL" id="KAK3046781.1"/>
    </source>
</evidence>
<evidence type="ECO:0000256" key="1">
    <source>
        <dbReference type="ARBA" id="ARBA00009986"/>
    </source>
</evidence>
<evidence type="ECO:0000259" key="7">
    <source>
        <dbReference type="Pfam" id="PF00171"/>
    </source>
</evidence>
<dbReference type="EC" id="1.2.1.3" evidence="3"/>
<dbReference type="InterPro" id="IPR016161">
    <property type="entry name" value="Ald_DH/histidinol_DH"/>
</dbReference>
<gene>
    <name evidence="8" type="ORF">LTR09_011762</name>
</gene>
<evidence type="ECO:0000313" key="9">
    <source>
        <dbReference type="Proteomes" id="UP001271007"/>
    </source>
</evidence>
<keyword evidence="2 6" id="KW-0560">Oxidoreductase</keyword>
<feature type="domain" description="Aldehyde dehydrogenase" evidence="7">
    <location>
        <begin position="17"/>
        <end position="272"/>
    </location>
</feature>
<organism evidence="8 9">
    <name type="scientific">Extremus antarcticus</name>
    <dbReference type="NCBI Taxonomy" id="702011"/>
    <lineage>
        <taxon>Eukaryota</taxon>
        <taxon>Fungi</taxon>
        <taxon>Dikarya</taxon>
        <taxon>Ascomycota</taxon>
        <taxon>Pezizomycotina</taxon>
        <taxon>Dothideomycetes</taxon>
        <taxon>Dothideomycetidae</taxon>
        <taxon>Mycosphaerellales</taxon>
        <taxon>Extremaceae</taxon>
        <taxon>Extremus</taxon>
    </lineage>
</organism>
<dbReference type="InterPro" id="IPR016162">
    <property type="entry name" value="Ald_DH_N"/>
</dbReference>
<dbReference type="PROSITE" id="PS00687">
    <property type="entry name" value="ALDEHYDE_DEHYDR_GLU"/>
    <property type="match status" value="1"/>
</dbReference>
<dbReference type="PANTHER" id="PTHR11699">
    <property type="entry name" value="ALDEHYDE DEHYDROGENASE-RELATED"/>
    <property type="match status" value="1"/>
</dbReference>
<dbReference type="GO" id="GO:0004029">
    <property type="term" value="F:aldehyde dehydrogenase (NAD+) activity"/>
    <property type="evidence" value="ECO:0007669"/>
    <property type="project" value="UniProtKB-EC"/>
</dbReference>
<accession>A0AAJ0DBE2</accession>
<dbReference type="AlphaFoldDB" id="A0AAJ0DBE2"/>